<organism evidence="1 2">
    <name type="scientific">Opisthorchis viverrini</name>
    <name type="common">Southeast Asian liver fluke</name>
    <dbReference type="NCBI Taxonomy" id="6198"/>
    <lineage>
        <taxon>Eukaryota</taxon>
        <taxon>Metazoa</taxon>
        <taxon>Spiralia</taxon>
        <taxon>Lophotrochozoa</taxon>
        <taxon>Platyhelminthes</taxon>
        <taxon>Trematoda</taxon>
        <taxon>Digenea</taxon>
        <taxon>Opisthorchiida</taxon>
        <taxon>Opisthorchiata</taxon>
        <taxon>Opisthorchiidae</taxon>
        <taxon>Opisthorchis</taxon>
    </lineage>
</organism>
<sequence>MDALFIIQRKVPVQRPLLGSVYIHLEGTDIGTPGVQFATVLQGNEIEHREMRFVVHEFEASKTSRGASLGTLNEGDVFHNLAGVFSLRVLRGKVLQIIREVTNAYWADFSWYNEMDKFEETQIPKSFSASIIMMFSGHFSPCIKKSFAESSPNDI</sequence>
<reference evidence="1 2" key="1">
    <citation type="submission" date="2013-11" db="EMBL/GenBank/DDBJ databases">
        <title>Opisthorchis viverrini - life in the bile duct.</title>
        <authorList>
            <person name="Young N.D."/>
            <person name="Nagarajan N."/>
            <person name="Lin S.J."/>
            <person name="Korhonen P.K."/>
            <person name="Jex A.R."/>
            <person name="Hall R.S."/>
            <person name="Safavi-Hemami H."/>
            <person name="Kaewkong W."/>
            <person name="Bertrand D."/>
            <person name="Gao S."/>
            <person name="Seet Q."/>
            <person name="Wongkham S."/>
            <person name="Teh B.T."/>
            <person name="Wongkham C."/>
            <person name="Intapan P.M."/>
            <person name="Maleewong W."/>
            <person name="Yang X."/>
            <person name="Hu M."/>
            <person name="Wang Z."/>
            <person name="Hofmann A."/>
            <person name="Sternberg P.W."/>
            <person name="Tan P."/>
            <person name="Wang J."/>
            <person name="Gasser R.B."/>
        </authorList>
    </citation>
    <scope>NUCLEOTIDE SEQUENCE [LARGE SCALE GENOMIC DNA]</scope>
</reference>
<name>A0A074ZJZ5_OPIVI</name>
<dbReference type="RefSeq" id="XP_009168856.1">
    <property type="nucleotide sequence ID" value="XM_009170592.1"/>
</dbReference>
<dbReference type="CTD" id="20319733"/>
<keyword evidence="2" id="KW-1185">Reference proteome</keyword>
<dbReference type="Proteomes" id="UP000054324">
    <property type="component" value="Unassembled WGS sequence"/>
</dbReference>
<dbReference type="KEGG" id="ovi:T265_05551"/>
<gene>
    <name evidence="1" type="ORF">T265_05551</name>
</gene>
<proteinExistence type="predicted"/>
<dbReference type="AlphaFoldDB" id="A0A074ZJZ5"/>
<evidence type="ECO:0000313" key="2">
    <source>
        <dbReference type="Proteomes" id="UP000054324"/>
    </source>
</evidence>
<dbReference type="EMBL" id="KL596724">
    <property type="protein sequence ID" value="KER27371.1"/>
    <property type="molecule type" value="Genomic_DNA"/>
</dbReference>
<protein>
    <submittedName>
        <fullName evidence="1">Uncharacterized protein</fullName>
    </submittedName>
</protein>
<dbReference type="GeneID" id="20319733"/>
<accession>A0A074ZJZ5</accession>
<evidence type="ECO:0000313" key="1">
    <source>
        <dbReference type="EMBL" id="KER27371.1"/>
    </source>
</evidence>